<accession>A0A1G4H901</accession>
<dbReference type="Gene3D" id="6.10.280.180">
    <property type="entry name" value="Plasmodium RESA, N-terminal helical domain"/>
    <property type="match status" value="1"/>
</dbReference>
<dbReference type="Pfam" id="PF09687">
    <property type="entry name" value="PRESAN"/>
    <property type="match status" value="1"/>
</dbReference>
<evidence type="ECO:0000313" key="3">
    <source>
        <dbReference type="Proteomes" id="UP000305196"/>
    </source>
</evidence>
<dbReference type="VEuPathDB" id="PlasmoDB:PVX_089840"/>
<proteinExistence type="predicted"/>
<dbReference type="VEuPathDB" id="PlasmoDB:PVPAM_050031500"/>
<protein>
    <submittedName>
        <fullName evidence="2">RAD protein (Pv-fam-e)</fullName>
    </submittedName>
</protein>
<dbReference type="InterPro" id="IPR044885">
    <property type="entry name" value="PRESA_N_sf"/>
</dbReference>
<dbReference type="VEuPathDB" id="PlasmoDB:PVP01_0524000"/>
<evidence type="ECO:0000259" key="1">
    <source>
        <dbReference type="Pfam" id="PF09687"/>
    </source>
</evidence>
<dbReference type="InterPro" id="IPR019111">
    <property type="entry name" value="PRESA_N"/>
</dbReference>
<organism evidence="2 3">
    <name type="scientific">Plasmodium vivax</name>
    <name type="common">malaria parasite P. vivax</name>
    <dbReference type="NCBI Taxonomy" id="5855"/>
    <lineage>
        <taxon>Eukaryota</taxon>
        <taxon>Sar</taxon>
        <taxon>Alveolata</taxon>
        <taxon>Apicomplexa</taxon>
        <taxon>Aconoidasida</taxon>
        <taxon>Haemosporida</taxon>
        <taxon>Plasmodiidae</taxon>
        <taxon>Plasmodium</taxon>
        <taxon>Plasmodium (Plasmodium)</taxon>
    </lineage>
</organism>
<dbReference type="EMBL" id="LT615260">
    <property type="protein sequence ID" value="SCO71397.1"/>
    <property type="molecule type" value="Genomic_DNA"/>
</dbReference>
<dbReference type="VEuPathDB" id="PlasmoDB:PVW1_050029200"/>
<dbReference type="Proteomes" id="UP000305196">
    <property type="component" value="Chromosome 5"/>
</dbReference>
<reference evidence="2 3" key="1">
    <citation type="submission" date="2016-07" db="EMBL/GenBank/DDBJ databases">
        <authorList>
            <consortium name="Pathogen Informatics"/>
        </authorList>
    </citation>
    <scope>NUCLEOTIDE SEQUENCE [LARGE SCALE GENOMIC DNA]</scope>
</reference>
<name>A0A1G4H901_PLAVI</name>
<gene>
    <name evidence="2" type="ORF">PVC01_050026300</name>
</gene>
<evidence type="ECO:0000313" key="2">
    <source>
        <dbReference type="EMBL" id="SCO71397.1"/>
    </source>
</evidence>
<feature type="domain" description="Plasmodium RESA N-terminal" evidence="1">
    <location>
        <begin position="95"/>
        <end position="220"/>
    </location>
</feature>
<dbReference type="AlphaFoldDB" id="A0A1G4H901"/>
<sequence>MKKNANSKSQCSVRYLILMSFIFVIISILLNPVCFNNLSILPESQPQSRPRKLVELPLYTNEDLSQRSRHISFTEPYVSSKVLPFGCEEKDISKKLTRNDIEKLSCNTGFLFADKKKAYIVFYYVNDYHKGKYNKMINHLWLVFTESAAKIGMPDEQRLKFLMDCHSGLTRDLDTLDESYENRFFSMANSKLMLQLSFRIFLSSYMWSCEKLTRDNKKKWNKAMKNMIETYKA</sequence>